<gene>
    <name evidence="3" type="ORF">FISHEDRAFT_68930</name>
</gene>
<evidence type="ECO:0000313" key="3">
    <source>
        <dbReference type="EMBL" id="KIY53457.1"/>
    </source>
</evidence>
<accession>A0A0D7APF1</accession>
<name>A0A0D7APF1_9AGAR</name>
<evidence type="ECO:0000256" key="2">
    <source>
        <dbReference type="SAM" id="MobiDB-lite"/>
    </source>
</evidence>
<keyword evidence="1" id="KW-0175">Coiled coil</keyword>
<proteinExistence type="predicted"/>
<dbReference type="Proteomes" id="UP000054144">
    <property type="component" value="Unassembled WGS sequence"/>
</dbReference>
<dbReference type="AlphaFoldDB" id="A0A0D7APF1"/>
<feature type="compositionally biased region" description="Basic and acidic residues" evidence="2">
    <location>
        <begin position="258"/>
        <end position="270"/>
    </location>
</feature>
<evidence type="ECO:0000256" key="1">
    <source>
        <dbReference type="SAM" id="Coils"/>
    </source>
</evidence>
<keyword evidence="4" id="KW-1185">Reference proteome</keyword>
<evidence type="ECO:0000313" key="4">
    <source>
        <dbReference type="Proteomes" id="UP000054144"/>
    </source>
</evidence>
<feature type="coiled-coil region" evidence="1">
    <location>
        <begin position="103"/>
        <end position="144"/>
    </location>
</feature>
<sequence length="280" mass="32135">MRTCPLCRQVKRPYRDARRIYVDDPETPCPTRLILTGDPVSGPATASTSRSSDDRADDANIELLLGRLDDICRQKESSDLATVTAQEMSRSIYGLFVAEKERADELAADRAESQREIDLLRTHCEELAAQFQSALQTINRLENTIHGTSNAGSNSTRDEGVELEISAIERLTGKLELKKSRIRRLQAEKSQLEFDLGDRQDQIERLESKLERKRHRVVQQHNMIANIQAALEDRDTQIQLLQQELVRKTRKLDLQRDKSKELRHEIRNQQRELSMLKGPP</sequence>
<protein>
    <submittedName>
        <fullName evidence="3">Uncharacterized protein</fullName>
    </submittedName>
</protein>
<dbReference type="EMBL" id="KN881617">
    <property type="protein sequence ID" value="KIY53457.1"/>
    <property type="molecule type" value="Genomic_DNA"/>
</dbReference>
<feature type="region of interest" description="Disordered" evidence="2">
    <location>
        <begin position="258"/>
        <end position="280"/>
    </location>
</feature>
<reference evidence="3 4" key="1">
    <citation type="journal article" date="2015" name="Fungal Genet. Biol.">
        <title>Evolution of novel wood decay mechanisms in Agaricales revealed by the genome sequences of Fistulina hepatica and Cylindrobasidium torrendii.</title>
        <authorList>
            <person name="Floudas D."/>
            <person name="Held B.W."/>
            <person name="Riley R."/>
            <person name="Nagy L.G."/>
            <person name="Koehler G."/>
            <person name="Ransdell A.S."/>
            <person name="Younus H."/>
            <person name="Chow J."/>
            <person name="Chiniquy J."/>
            <person name="Lipzen A."/>
            <person name="Tritt A."/>
            <person name="Sun H."/>
            <person name="Haridas S."/>
            <person name="LaButti K."/>
            <person name="Ohm R.A."/>
            <person name="Kues U."/>
            <person name="Blanchette R.A."/>
            <person name="Grigoriev I.V."/>
            <person name="Minto R.E."/>
            <person name="Hibbett D.S."/>
        </authorList>
    </citation>
    <scope>NUCLEOTIDE SEQUENCE [LARGE SCALE GENOMIC DNA]</scope>
    <source>
        <strain evidence="3 4">ATCC 64428</strain>
    </source>
</reference>
<feature type="region of interest" description="Disordered" evidence="2">
    <location>
        <begin position="35"/>
        <end position="55"/>
    </location>
</feature>
<organism evidence="3 4">
    <name type="scientific">Fistulina hepatica ATCC 64428</name>
    <dbReference type="NCBI Taxonomy" id="1128425"/>
    <lineage>
        <taxon>Eukaryota</taxon>
        <taxon>Fungi</taxon>
        <taxon>Dikarya</taxon>
        <taxon>Basidiomycota</taxon>
        <taxon>Agaricomycotina</taxon>
        <taxon>Agaricomycetes</taxon>
        <taxon>Agaricomycetidae</taxon>
        <taxon>Agaricales</taxon>
        <taxon>Fistulinaceae</taxon>
        <taxon>Fistulina</taxon>
    </lineage>
</organism>